<keyword evidence="5" id="KW-0966">Cell projection</keyword>
<evidence type="ECO:0000259" key="7">
    <source>
        <dbReference type="PROSITE" id="PS51336"/>
    </source>
</evidence>
<organism evidence="8 9">
    <name type="scientific">Chrysochromulina tobinii</name>
    <dbReference type="NCBI Taxonomy" id="1460289"/>
    <lineage>
        <taxon>Eukaryota</taxon>
        <taxon>Haptista</taxon>
        <taxon>Haptophyta</taxon>
        <taxon>Prymnesiophyceae</taxon>
        <taxon>Prymnesiales</taxon>
        <taxon>Chrysochromulinaceae</taxon>
        <taxon>Chrysochromulina</taxon>
    </lineage>
</organism>
<proteinExistence type="predicted"/>
<keyword evidence="9" id="KW-1185">Reference proteome</keyword>
<comment type="subcellular location">
    <subcellularLocation>
        <location evidence="1">Cell projection</location>
        <location evidence="1">Cilium</location>
    </subcellularLocation>
    <subcellularLocation>
        <location evidence="2">Cytoplasm</location>
        <location evidence="2">Cytoskeleton</location>
    </subcellularLocation>
</comment>
<evidence type="ECO:0000313" key="8">
    <source>
        <dbReference type="EMBL" id="KOO33821.1"/>
    </source>
</evidence>
<comment type="caution">
    <text evidence="8">The sequence shown here is derived from an EMBL/GenBank/DDBJ whole genome shotgun (WGS) entry which is preliminary data.</text>
</comment>
<dbReference type="GO" id="GO:0005856">
    <property type="term" value="C:cytoskeleton"/>
    <property type="evidence" value="ECO:0007669"/>
    <property type="project" value="UniProtKB-SubCell"/>
</dbReference>
<name>A0A0M0K4M2_9EUKA</name>
<dbReference type="Proteomes" id="UP000037460">
    <property type="component" value="Unassembled WGS sequence"/>
</dbReference>
<sequence length="373" mass="39353">MAYAAAGATAEGAIYGGEYGAAVCQRAAAVAASRQLHGDPTLDELKRFRAAQRRGKHPDPVEAERHSRSLHFGDRAVHFRAVGANAGEPRHFFLAFFLADDTLQVHEVFGADVERLSGGGAGPAGTRPERVALLRRLRAPNRESASGFVELRDLRIGAVVPIQGVPLRLVACEPSSRALLEGLARDGALGLGASSWQLGEDAQLWNAKEEASVQRAAQAQAARERAAETARALQAVAETFAALAAQQEAKAAEAKAKAMADAAADLARMHALRRAMGPMGTTARAHSVDMAIRQARVQGQAAGGRVGSEREPKKSIERVFGGDLAPLPLRVGLSKRHNPPVADTIARLFGRSSVPTATAAQEEPIYVVEVDGG</sequence>
<evidence type="ECO:0000256" key="3">
    <source>
        <dbReference type="ARBA" id="ARBA00022490"/>
    </source>
</evidence>
<dbReference type="Pfam" id="PF06565">
    <property type="entry name" value="DM10_dom"/>
    <property type="match status" value="1"/>
</dbReference>
<keyword evidence="6" id="KW-0175">Coiled coil</keyword>
<evidence type="ECO:0000256" key="4">
    <source>
        <dbReference type="ARBA" id="ARBA00023212"/>
    </source>
</evidence>
<dbReference type="Gene3D" id="2.30.29.170">
    <property type="match status" value="1"/>
</dbReference>
<dbReference type="InterPro" id="IPR006602">
    <property type="entry name" value="DM10_dom"/>
</dbReference>
<accession>A0A0M0K4M2</accession>
<feature type="coiled-coil region" evidence="6">
    <location>
        <begin position="216"/>
        <end position="262"/>
    </location>
</feature>
<evidence type="ECO:0000256" key="6">
    <source>
        <dbReference type="SAM" id="Coils"/>
    </source>
</evidence>
<protein>
    <recommendedName>
        <fullName evidence="7">DM10 domain-containing protein</fullName>
    </recommendedName>
</protein>
<dbReference type="AlphaFoldDB" id="A0A0M0K4M2"/>
<dbReference type="EMBL" id="JWZX01001414">
    <property type="protein sequence ID" value="KOO33821.1"/>
    <property type="molecule type" value="Genomic_DNA"/>
</dbReference>
<keyword evidence="4" id="KW-0206">Cytoskeleton</keyword>
<evidence type="ECO:0000256" key="5">
    <source>
        <dbReference type="ARBA" id="ARBA00023273"/>
    </source>
</evidence>
<evidence type="ECO:0000313" key="9">
    <source>
        <dbReference type="Proteomes" id="UP000037460"/>
    </source>
</evidence>
<feature type="domain" description="DM10" evidence="7">
    <location>
        <begin position="73"/>
        <end position="184"/>
    </location>
</feature>
<evidence type="ECO:0000256" key="2">
    <source>
        <dbReference type="ARBA" id="ARBA00004245"/>
    </source>
</evidence>
<keyword evidence="3" id="KW-0963">Cytoplasm</keyword>
<dbReference type="GO" id="GO:0005929">
    <property type="term" value="C:cilium"/>
    <property type="evidence" value="ECO:0007669"/>
    <property type="project" value="UniProtKB-SubCell"/>
</dbReference>
<reference evidence="9" key="1">
    <citation type="journal article" date="2015" name="PLoS Genet.">
        <title>Genome Sequence and Transcriptome Analyses of Chrysochromulina tobin: Metabolic Tools for Enhanced Algal Fitness in the Prominent Order Prymnesiales (Haptophyceae).</title>
        <authorList>
            <person name="Hovde B.T."/>
            <person name="Deodato C.R."/>
            <person name="Hunsperger H.M."/>
            <person name="Ryken S.A."/>
            <person name="Yost W."/>
            <person name="Jha R.K."/>
            <person name="Patterson J."/>
            <person name="Monnat R.J. Jr."/>
            <person name="Barlow S.B."/>
            <person name="Starkenburg S.R."/>
            <person name="Cattolico R.A."/>
        </authorList>
    </citation>
    <scope>NUCLEOTIDE SEQUENCE</scope>
    <source>
        <strain evidence="9">CCMP291</strain>
    </source>
</reference>
<evidence type="ECO:0000256" key="1">
    <source>
        <dbReference type="ARBA" id="ARBA00004138"/>
    </source>
</evidence>
<dbReference type="PROSITE" id="PS51336">
    <property type="entry name" value="DM10"/>
    <property type="match status" value="1"/>
</dbReference>
<gene>
    <name evidence="8" type="ORF">Ctob_015286</name>
</gene>